<gene>
    <name evidence="1" type="ORF">YH66_10985</name>
</gene>
<reference evidence="1 2" key="1">
    <citation type="submission" date="2015-04" db="EMBL/GenBank/DDBJ databases">
        <title>Complete Genome Sequence of Brevibacterium flavum ATCC 15168.</title>
        <authorList>
            <person name="Ahn J."/>
            <person name="Park G."/>
            <person name="Jeon W."/>
            <person name="Jang Y."/>
            <person name="Jang M."/>
            <person name="Lee H."/>
            <person name="Lee H."/>
        </authorList>
    </citation>
    <scope>NUCLEOTIDE SEQUENCE [LARGE SCALE GENOMIC DNA]</scope>
    <source>
        <strain evidence="1 2">ATCC 15168</strain>
    </source>
</reference>
<organism evidence="1 2">
    <name type="scientific">[Brevibacterium] flavum</name>
    <dbReference type="NCBI Taxonomy" id="92706"/>
    <lineage>
        <taxon>Bacteria</taxon>
        <taxon>Bacillati</taxon>
        <taxon>Actinomycetota</taxon>
        <taxon>Actinomycetes</taxon>
        <taxon>Mycobacteriales</taxon>
        <taxon>Corynebacteriaceae</taxon>
        <taxon>Corynebacterium</taxon>
    </lineage>
</organism>
<sequence>MQDLFYISLSNLRFKSETVAEDLRPTKFIKFYLLGRNRLIRQITFLNPRYVSNKLNGFDPLLGNCDFWGFDPERTPDHTRVHNVLILYSGKRHRHPQTLKAKFLGSVI</sequence>
<proteinExistence type="predicted"/>
<evidence type="ECO:0000313" key="2">
    <source>
        <dbReference type="Proteomes" id="UP000034037"/>
    </source>
</evidence>
<dbReference type="EMBL" id="CP011309">
    <property type="protein sequence ID" value="AKF28037.1"/>
    <property type="molecule type" value="Genomic_DNA"/>
</dbReference>
<dbReference type="HOGENOM" id="CLU_2191991_0_0_11"/>
<keyword evidence="2" id="KW-1185">Reference proteome</keyword>
<protein>
    <submittedName>
        <fullName evidence="1">Uncharacterized protein</fullName>
    </submittedName>
</protein>
<name>A0A0F6Z6F3_9CORY</name>
<dbReference type="AlphaFoldDB" id="A0A0F6Z6F3"/>
<evidence type="ECO:0000313" key="1">
    <source>
        <dbReference type="EMBL" id="AKF28037.1"/>
    </source>
</evidence>
<dbReference type="Proteomes" id="UP000034037">
    <property type="component" value="Chromosome"/>
</dbReference>
<accession>A0A0F6Z6F3</accession>
<dbReference type="PATRIC" id="fig|92706.3.peg.2304"/>